<keyword evidence="4 15" id="KW-1048">Host nucleus</keyword>
<dbReference type="InterPro" id="IPR001177">
    <property type="entry name" value="PPV_DNA_helicase_E1_C"/>
</dbReference>
<evidence type="ECO:0000256" key="16">
    <source>
        <dbReference type="PIRNR" id="PIRNR003383"/>
    </source>
</evidence>
<dbReference type="InterPro" id="IPR027417">
    <property type="entry name" value="P-loop_NTPase"/>
</dbReference>
<keyword evidence="6 15" id="KW-0547">Nucleotide-binding</keyword>
<evidence type="ECO:0000313" key="19">
    <source>
        <dbReference type="EMBL" id="WZK92768.1"/>
    </source>
</evidence>
<dbReference type="GO" id="GO:0003677">
    <property type="term" value="F:DNA binding"/>
    <property type="evidence" value="ECO:0007669"/>
    <property type="project" value="UniProtKB-UniRule"/>
</dbReference>
<keyword evidence="8 15" id="KW-0347">Helicase</keyword>
<comment type="caution">
    <text evidence="15">Lacks conserved residue(s) required for the propagation of feature annotation.</text>
</comment>
<comment type="function">
    <text evidence="16">ATP-dependent DNA helicase required for initiation of viral DNA replication. It forms a complex with the viral E2 protein. The E1-E2 complex binds to the replication origin which contains binding sites for both proteins.</text>
</comment>
<evidence type="ECO:0000256" key="17">
    <source>
        <dbReference type="SAM" id="MobiDB-lite"/>
    </source>
</evidence>
<feature type="region of interest" description="Disordered" evidence="17">
    <location>
        <begin position="123"/>
        <end position="169"/>
    </location>
</feature>
<comment type="catalytic activity">
    <reaction evidence="13 15 16">
        <text>ATP + H2O = ADP + phosphate + H(+)</text>
        <dbReference type="Rhea" id="RHEA:13065"/>
        <dbReference type="ChEBI" id="CHEBI:15377"/>
        <dbReference type="ChEBI" id="CHEBI:15378"/>
        <dbReference type="ChEBI" id="CHEBI:30616"/>
        <dbReference type="ChEBI" id="CHEBI:43474"/>
        <dbReference type="ChEBI" id="CHEBI:456216"/>
        <dbReference type="EC" id="5.6.2.4"/>
    </reaction>
</comment>
<evidence type="ECO:0000256" key="2">
    <source>
        <dbReference type="ARBA" id="ARBA00022518"/>
    </source>
</evidence>
<reference evidence="19" key="2">
    <citation type="submission" date="2024-02" db="EMBL/GenBank/DDBJ databases">
        <authorList>
            <person name="Buigues J."/>
            <person name="Vinals A."/>
            <person name="Martinez-Recio R."/>
            <person name="S Monros J."/>
            <person name="Sanjuan R."/>
            <person name="Cuevas J.M."/>
        </authorList>
    </citation>
    <scope>NUCLEOTIDE SEQUENCE</scope>
    <source>
        <strain evidence="19">MAVG46</strain>
    </source>
</reference>
<dbReference type="InterPro" id="IPR037102">
    <property type="entry name" value="Znf_lg_T-Ag_D1_dom_sf"/>
</dbReference>
<feature type="modified residue" description="Phosphoserine; by host" evidence="15">
    <location>
        <position position="90"/>
    </location>
</feature>
<evidence type="ECO:0000256" key="4">
    <source>
        <dbReference type="ARBA" id="ARBA00022562"/>
    </source>
</evidence>
<keyword evidence="15" id="KW-0832">Ubl conjugation</keyword>
<keyword evidence="11 15" id="KW-0413">Isomerase</keyword>
<comment type="subcellular location">
    <subcellularLocation>
        <location evidence="1 15">Host nucleus</location>
    </subcellularLocation>
</comment>
<evidence type="ECO:0000256" key="11">
    <source>
        <dbReference type="ARBA" id="ARBA00023235"/>
    </source>
</evidence>
<dbReference type="EMBL" id="PP410048">
    <property type="protein sequence ID" value="WZK92768.1"/>
    <property type="molecule type" value="Genomic_DNA"/>
</dbReference>
<evidence type="ECO:0000256" key="12">
    <source>
        <dbReference type="ARBA" id="ARBA00034617"/>
    </source>
</evidence>
<evidence type="ECO:0000256" key="1">
    <source>
        <dbReference type="ARBA" id="ARBA00004147"/>
    </source>
</evidence>
<evidence type="ECO:0000256" key="10">
    <source>
        <dbReference type="ARBA" id="ARBA00023125"/>
    </source>
</evidence>
<feature type="region of interest" description="DNA-binding region" evidence="15">
    <location>
        <begin position="171"/>
        <end position="337"/>
    </location>
</feature>
<dbReference type="InterPro" id="IPR046935">
    <property type="entry name" value="PPV_E1_DBD_sf"/>
</dbReference>
<dbReference type="Gene3D" id="1.10.10.510">
    <property type="entry name" value="Zinc finger, large T-antigen D1 domain"/>
    <property type="match status" value="1"/>
</dbReference>
<dbReference type="SUPFAM" id="SSF55464">
    <property type="entry name" value="Origin of replication-binding domain, RBD-like"/>
    <property type="match status" value="1"/>
</dbReference>
<evidence type="ECO:0000256" key="9">
    <source>
        <dbReference type="ARBA" id="ARBA00022840"/>
    </source>
</evidence>
<keyword evidence="5 15" id="KW-0235">DNA replication</keyword>
<evidence type="ECO:0000256" key="5">
    <source>
        <dbReference type="ARBA" id="ARBA00022705"/>
    </source>
</evidence>
<sequence>MEDKTGTDEPGCSGWCFVDAEAECSEGGDDFEELCGSEHLSLLDDSPKEQGESLKLMNELDNLRDEQQLSDLKRKLLGSPAGQDAVDNLSPRLEKVRITPRKSKKAKKVLSFNDSGVAGDSFVESTASTSDPDCSESPAEASPAAEAGIASDGDPGQAQAAAAAPQPTSRGAEAAAADVAVLLKSNNCRATLMCKFKEIIGVPFSELTRKFTSPRTMSERWCCAIYGICEPFFETVKALLQEHCEFMCLNHYAHEKGLFMLALLEFRVQKCKDTVWKLLKNLMLVQQDQTLVDPPKTRSAATALFWYKQCIGNRNTYGQMPDWIARQVLIEHQMDSERPFDLSVMVQWAYDNEVMDECFIAHKYAGRAAEDPNARAFLNSNQQAKIVRDCATMVNLYKRAELRMCTMSQWIHKRCAAVTPGDGNEWKQIVLFLRFQKIDFVSFLGAFKSFLKGEPKRSCIALCGLPDSGKSTFAMSFIKFMKGRVVTFANHSSQFWLSPLLDTKVGLVDDVTHACLRYFDSFLRGGLDGNEVCIDSKHRKPTQIKMPPILLTSNVDIPSSNEYIYLHSRIVCFQMSERFPLREDGTPLFQLDDKSWQSFFARFWSRLDLSDQEDDGETQHTLRISSRRSSEPI</sequence>
<reference evidence="19" key="1">
    <citation type="journal article" date="2024" name="Microbiol. Spectr.">
        <title>Full-genome sequencing of dozens of new DNA viruses found in Spanish bat feces.</title>
        <authorList>
            <person name="Buigues J."/>
            <person name="Vinals A."/>
            <person name="Martinez-Recio R."/>
            <person name="Monros J.S."/>
            <person name="Sanjuan R."/>
            <person name="Cuevas J.M."/>
        </authorList>
    </citation>
    <scope>NUCLEOTIDE SEQUENCE</scope>
    <source>
        <strain evidence="19">MAVG46</strain>
    </source>
</reference>
<feature type="binding site" evidence="15">
    <location>
        <begin position="464"/>
        <end position="471"/>
    </location>
    <ligand>
        <name>ATP</name>
        <dbReference type="ChEBI" id="CHEBI:30616"/>
    </ligand>
</feature>
<dbReference type="EC" id="5.6.2.4" evidence="15 16"/>
<comment type="PTM">
    <text evidence="15">Phosphorylated.</text>
</comment>
<dbReference type="Gene3D" id="3.40.1310.10">
    <property type="match status" value="1"/>
</dbReference>
<keyword evidence="3 15" id="KW-0597">Phosphoprotein</keyword>
<feature type="cross-link" description="Glycyl lysine isopeptide (Lys-Gly) (interchain with G-Cter in SUMO)" evidence="15">
    <location>
        <position position="545"/>
    </location>
</feature>
<evidence type="ECO:0000256" key="6">
    <source>
        <dbReference type="ARBA" id="ARBA00022741"/>
    </source>
</evidence>
<protein>
    <recommendedName>
        <fullName evidence="15 16">Replication protein E1</fullName>
        <ecNumber evidence="15 16">5.6.2.4</ecNumber>
    </recommendedName>
    <alternativeName>
        <fullName evidence="15">ATP-dependent helicase E1</fullName>
    </alternativeName>
    <alternativeName>
        <fullName evidence="15">DNA 3'-5' helicase E1</fullName>
    </alternativeName>
</protein>
<keyword evidence="2 15" id="KW-0244">Early protein</keyword>
<dbReference type="GO" id="GO:0042025">
    <property type="term" value="C:host cell nucleus"/>
    <property type="evidence" value="ECO:0007669"/>
    <property type="project" value="UniProtKB-SubCell"/>
</dbReference>
<evidence type="ECO:0000256" key="3">
    <source>
        <dbReference type="ARBA" id="ARBA00022553"/>
    </source>
</evidence>
<evidence type="ECO:0000256" key="14">
    <source>
        <dbReference type="ARBA" id="ARBA00093297"/>
    </source>
</evidence>
<organism evidence="19">
    <name type="scientific">Rhinolophus ferrumequinum papillomavirus 2</name>
    <dbReference type="NCBI Taxonomy" id="3140014"/>
    <lineage>
        <taxon>Viruses</taxon>
        <taxon>Monodnaviria</taxon>
        <taxon>Shotokuvirae</taxon>
        <taxon>Cossaviricota</taxon>
        <taxon>Papovaviricetes</taxon>
        <taxon>Zurhausenvirales</taxon>
        <taxon>Papillomaviridae</taxon>
    </lineage>
</organism>
<comment type="function">
    <text evidence="14 15">ATP-dependent DNA 3'-5' helicase required for initiation of viral DNA replication. It forms a complex with the viral E2 protein. The E1-E2 complex binds to the replication origin which contains binding sites for both proteins. During the initial step, a dimer of E1 interacts with a dimer of protein E2 leading to a complex that binds the viral origin of replication with high specificity. Then, a second dimer of E1 displaces the E2 dimer in an ATP-dependent manner to form the E1 tetramer. Following this, two E1 monomers are added to each half of the site, which results in the formation of two E1 trimers on the viral ori. Subsequently, two hexamers will be created. The double hexamer acts as a bi-directional helicase machinery and unwinds the viral DNA and then recruits the host DNA polymerase to start replication.</text>
</comment>
<feature type="short sequence motif" description="Nuclear export signal" evidence="15">
    <location>
        <begin position="89"/>
        <end position="98"/>
    </location>
</feature>
<dbReference type="GO" id="GO:0005524">
    <property type="term" value="F:ATP binding"/>
    <property type="evidence" value="ECO:0007669"/>
    <property type="project" value="UniProtKB-UniRule"/>
</dbReference>
<dbReference type="HAMAP" id="MF_04000">
    <property type="entry name" value="PPV_E1"/>
    <property type="match status" value="1"/>
</dbReference>
<evidence type="ECO:0000259" key="18">
    <source>
        <dbReference type="PROSITE" id="PS51206"/>
    </source>
</evidence>
<gene>
    <name evidence="15" type="primary">E1</name>
</gene>
<dbReference type="Pfam" id="PF20450">
    <property type="entry name" value="PPV_E1_DBD"/>
    <property type="match status" value="1"/>
</dbReference>
<evidence type="ECO:0000256" key="8">
    <source>
        <dbReference type="ARBA" id="ARBA00022806"/>
    </source>
</evidence>
<comment type="catalytic activity">
    <reaction evidence="12 15">
        <text>Couples ATP hydrolysis with the unwinding of duplex DNA by translocating in the 3'-5' direction.</text>
        <dbReference type="EC" id="5.6.2.4"/>
    </reaction>
</comment>
<comment type="similarity">
    <text evidence="15 16">Belongs to the papillomaviridae E1 protein family.</text>
</comment>
<keyword evidence="15" id="KW-1017">Isopeptide bond</keyword>
<dbReference type="GO" id="GO:0043138">
    <property type="term" value="F:3'-5' DNA helicase activity"/>
    <property type="evidence" value="ECO:0007669"/>
    <property type="project" value="UniProtKB-UniRule"/>
</dbReference>
<dbReference type="Gene3D" id="3.40.50.300">
    <property type="entry name" value="P-loop containing nucleotide triphosphate hydrolases"/>
    <property type="match status" value="1"/>
</dbReference>
<evidence type="ECO:0000256" key="7">
    <source>
        <dbReference type="ARBA" id="ARBA00022801"/>
    </source>
</evidence>
<feature type="domain" description="SF3 helicase" evidence="18">
    <location>
        <begin position="438"/>
        <end position="588"/>
    </location>
</feature>
<accession>A0AAU6S4X9</accession>
<comment type="subunit">
    <text evidence="15">Can form hexamers. Interacts with E2 protein; this interaction increases E1 DNA binding specificity. Interacts with host DNA polymerase subunit POLA2. Interacts with host single stranded DNA-binding protein RPA1. Interacts with host TOP1; this interaction stimulates the enzymatic activity of TOP1.</text>
</comment>
<dbReference type="SUPFAM" id="SSF52540">
    <property type="entry name" value="P-loop containing nucleoside triphosphate hydrolases"/>
    <property type="match status" value="1"/>
</dbReference>
<dbReference type="Pfam" id="PF00524">
    <property type="entry name" value="PPV_E1_N"/>
    <property type="match status" value="1"/>
</dbReference>
<keyword evidence="9 15" id="KW-0067">ATP-binding</keyword>
<dbReference type="InterPro" id="IPR016393">
    <property type="entry name" value="Rep_E1_papillomaV"/>
</dbReference>
<dbReference type="InterPro" id="IPR014015">
    <property type="entry name" value="Helicase_SF3_DNA-vir"/>
</dbReference>
<keyword evidence="7 15" id="KW-0378">Hydrolase</keyword>
<dbReference type="PIRSF" id="PIRSF003383">
    <property type="entry name" value="Rep_E1_papillomaV"/>
    <property type="match status" value="1"/>
</dbReference>
<comment type="PTM">
    <text evidence="15">Sumoylated.</text>
</comment>
<proteinExistence type="inferred from homology"/>
<feature type="compositionally biased region" description="Polar residues" evidence="17">
    <location>
        <begin position="123"/>
        <end position="132"/>
    </location>
</feature>
<keyword evidence="10 15" id="KW-0238">DNA-binding</keyword>
<dbReference type="PROSITE" id="PS51206">
    <property type="entry name" value="SF3_HELICASE_1"/>
    <property type="match status" value="1"/>
</dbReference>
<feature type="modified residue" description="Phosphoserine; by host" evidence="15">
    <location>
        <position position="103"/>
    </location>
</feature>
<dbReference type="GO" id="GO:0016817">
    <property type="term" value="F:hydrolase activity, acting on acid anhydrides"/>
    <property type="evidence" value="ECO:0007669"/>
    <property type="project" value="InterPro"/>
</dbReference>
<dbReference type="InterPro" id="IPR046832">
    <property type="entry name" value="PPV_E1_DBD"/>
</dbReference>
<dbReference type="Pfam" id="PF00519">
    <property type="entry name" value="PPV_E1_C"/>
    <property type="match status" value="1"/>
</dbReference>
<dbReference type="GO" id="GO:0006260">
    <property type="term" value="P:DNA replication"/>
    <property type="evidence" value="ECO:0007669"/>
    <property type="project" value="UniProtKB-UniRule"/>
</dbReference>
<evidence type="ECO:0000256" key="13">
    <source>
        <dbReference type="ARBA" id="ARBA00048988"/>
    </source>
</evidence>
<evidence type="ECO:0000256" key="15">
    <source>
        <dbReference type="HAMAP-Rule" id="MF_04000"/>
    </source>
</evidence>
<feature type="short sequence motif" description="Nuclear localization signal" evidence="15">
    <location>
        <begin position="73"/>
        <end position="75"/>
    </location>
</feature>
<dbReference type="InterPro" id="IPR014000">
    <property type="entry name" value="PPV_DNA_helicase_E1_N"/>
</dbReference>
<feature type="modified residue" description="Phosphoserine; by host" evidence="15">
    <location>
        <position position="79"/>
    </location>
</feature>
<name>A0AAU6S4X9_9PAPI</name>
<feature type="compositionally biased region" description="Low complexity" evidence="17">
    <location>
        <begin position="135"/>
        <end position="169"/>
    </location>
</feature>